<dbReference type="InterPro" id="IPR036388">
    <property type="entry name" value="WH-like_DNA-bd_sf"/>
</dbReference>
<dbReference type="Pfam" id="PF02082">
    <property type="entry name" value="Rrf2"/>
    <property type="match status" value="1"/>
</dbReference>
<protein>
    <submittedName>
        <fullName evidence="1">Rrf2 family transcriptional regulator</fullName>
    </submittedName>
</protein>
<name>A0ABW3FIY8_9HYPH</name>
<dbReference type="EMBL" id="JBHTJV010000009">
    <property type="protein sequence ID" value="MFD0916880.1"/>
    <property type="molecule type" value="Genomic_DNA"/>
</dbReference>
<comment type="caution">
    <text evidence="1">The sequence shown here is derived from an EMBL/GenBank/DDBJ whole genome shotgun (WGS) entry which is preliminary data.</text>
</comment>
<dbReference type="InterPro" id="IPR000944">
    <property type="entry name" value="Tscrpt_reg_Rrf2"/>
</dbReference>
<keyword evidence="2" id="KW-1185">Reference proteome</keyword>
<organism evidence="1 2">
    <name type="scientific">Pseudahrensia aquimaris</name>
    <dbReference type="NCBI Taxonomy" id="744461"/>
    <lineage>
        <taxon>Bacteria</taxon>
        <taxon>Pseudomonadati</taxon>
        <taxon>Pseudomonadota</taxon>
        <taxon>Alphaproteobacteria</taxon>
        <taxon>Hyphomicrobiales</taxon>
        <taxon>Ahrensiaceae</taxon>
        <taxon>Pseudahrensia</taxon>
    </lineage>
</organism>
<dbReference type="Gene3D" id="1.10.10.10">
    <property type="entry name" value="Winged helix-like DNA-binding domain superfamily/Winged helix DNA-binding domain"/>
    <property type="match status" value="1"/>
</dbReference>
<dbReference type="PROSITE" id="PS51197">
    <property type="entry name" value="HTH_RRF2_2"/>
    <property type="match status" value="1"/>
</dbReference>
<dbReference type="InterPro" id="IPR036390">
    <property type="entry name" value="WH_DNA-bd_sf"/>
</dbReference>
<sequence>MKTNSQLNVALHTLGHMAASCGDPMTSEQLASCAGTNPVVVRRILGVLRKADLVASARGRSGGWTLTRQPTEITLGHIHTALSTPPSKPQPTRGCTIANRLDTRLEAALKRADRSMRQELEQTTLADLV</sequence>
<dbReference type="PANTHER" id="PTHR33221:SF15">
    <property type="entry name" value="HTH-TYPE TRANSCRIPTIONAL REGULATOR YWGB-RELATED"/>
    <property type="match status" value="1"/>
</dbReference>
<dbReference type="Proteomes" id="UP001597101">
    <property type="component" value="Unassembled WGS sequence"/>
</dbReference>
<reference evidence="2" key="1">
    <citation type="journal article" date="2019" name="Int. J. Syst. Evol. Microbiol.">
        <title>The Global Catalogue of Microorganisms (GCM) 10K type strain sequencing project: providing services to taxonomists for standard genome sequencing and annotation.</title>
        <authorList>
            <consortium name="The Broad Institute Genomics Platform"/>
            <consortium name="The Broad Institute Genome Sequencing Center for Infectious Disease"/>
            <person name="Wu L."/>
            <person name="Ma J."/>
        </authorList>
    </citation>
    <scope>NUCLEOTIDE SEQUENCE [LARGE SCALE GENOMIC DNA]</scope>
    <source>
        <strain evidence="2">CCUG 60023</strain>
    </source>
</reference>
<accession>A0ABW3FIY8</accession>
<dbReference type="PANTHER" id="PTHR33221">
    <property type="entry name" value="WINGED HELIX-TURN-HELIX TRANSCRIPTIONAL REGULATOR, RRF2 FAMILY"/>
    <property type="match status" value="1"/>
</dbReference>
<evidence type="ECO:0000313" key="2">
    <source>
        <dbReference type="Proteomes" id="UP001597101"/>
    </source>
</evidence>
<dbReference type="PROSITE" id="PS51257">
    <property type="entry name" value="PROKAR_LIPOPROTEIN"/>
    <property type="match status" value="1"/>
</dbReference>
<gene>
    <name evidence="1" type="ORF">ACFQ14_10725</name>
</gene>
<dbReference type="SUPFAM" id="SSF46785">
    <property type="entry name" value="Winged helix' DNA-binding domain"/>
    <property type="match status" value="1"/>
</dbReference>
<evidence type="ECO:0000313" key="1">
    <source>
        <dbReference type="EMBL" id="MFD0916880.1"/>
    </source>
</evidence>
<proteinExistence type="predicted"/>
<dbReference type="RefSeq" id="WP_377212725.1">
    <property type="nucleotide sequence ID" value="NZ_JBHTJV010000009.1"/>
</dbReference>